<feature type="signal peptide" evidence="2">
    <location>
        <begin position="1"/>
        <end position="20"/>
    </location>
</feature>
<evidence type="ECO:0000256" key="2">
    <source>
        <dbReference type="SAM" id="SignalP"/>
    </source>
</evidence>
<evidence type="ECO:0000313" key="3">
    <source>
        <dbReference type="EMBL" id="KAK3587669.1"/>
    </source>
</evidence>
<sequence>MRHPLLVVVLLGNIVYTVSQQKPGYEGAAKKPTQTNKQDTTKKHKRERVPSTKCIVNIAVGHPQINERFLGAKMKEARGTGIVSKYKIELFIVVDYSFYKQ</sequence>
<proteinExistence type="predicted"/>
<feature type="region of interest" description="Disordered" evidence="1">
    <location>
        <begin position="24"/>
        <end position="48"/>
    </location>
</feature>
<dbReference type="AlphaFoldDB" id="A0AAE0VRN3"/>
<dbReference type="EMBL" id="JAEAOA010002355">
    <property type="protein sequence ID" value="KAK3587669.1"/>
    <property type="molecule type" value="Genomic_DNA"/>
</dbReference>
<reference evidence="3" key="3">
    <citation type="submission" date="2023-05" db="EMBL/GenBank/DDBJ databases">
        <authorList>
            <person name="Smith C.H."/>
        </authorList>
    </citation>
    <scope>NUCLEOTIDE SEQUENCE</scope>
    <source>
        <strain evidence="3">CHS0354</strain>
        <tissue evidence="3">Mantle</tissue>
    </source>
</reference>
<gene>
    <name evidence="3" type="ORF">CHS0354_042453</name>
</gene>
<accession>A0AAE0VRN3</accession>
<keyword evidence="2" id="KW-0732">Signal</keyword>
<dbReference type="Proteomes" id="UP001195483">
    <property type="component" value="Unassembled WGS sequence"/>
</dbReference>
<reference evidence="3" key="2">
    <citation type="journal article" date="2021" name="Genome Biol. Evol.">
        <title>Developing a high-quality reference genome for a parasitic bivalve with doubly uniparental inheritance (Bivalvia: Unionida).</title>
        <authorList>
            <person name="Smith C.H."/>
        </authorList>
    </citation>
    <scope>NUCLEOTIDE SEQUENCE</scope>
    <source>
        <strain evidence="3">CHS0354</strain>
        <tissue evidence="3">Mantle</tissue>
    </source>
</reference>
<evidence type="ECO:0000313" key="4">
    <source>
        <dbReference type="Proteomes" id="UP001195483"/>
    </source>
</evidence>
<organism evidence="3 4">
    <name type="scientific">Potamilus streckersoni</name>
    <dbReference type="NCBI Taxonomy" id="2493646"/>
    <lineage>
        <taxon>Eukaryota</taxon>
        <taxon>Metazoa</taxon>
        <taxon>Spiralia</taxon>
        <taxon>Lophotrochozoa</taxon>
        <taxon>Mollusca</taxon>
        <taxon>Bivalvia</taxon>
        <taxon>Autobranchia</taxon>
        <taxon>Heteroconchia</taxon>
        <taxon>Palaeoheterodonta</taxon>
        <taxon>Unionida</taxon>
        <taxon>Unionoidea</taxon>
        <taxon>Unionidae</taxon>
        <taxon>Ambleminae</taxon>
        <taxon>Lampsilini</taxon>
        <taxon>Potamilus</taxon>
    </lineage>
</organism>
<protein>
    <recommendedName>
        <fullName evidence="5">Secreted protein</fullName>
    </recommendedName>
</protein>
<evidence type="ECO:0008006" key="5">
    <source>
        <dbReference type="Google" id="ProtNLM"/>
    </source>
</evidence>
<name>A0AAE0VRN3_9BIVA</name>
<reference evidence="3" key="1">
    <citation type="journal article" date="2021" name="Genome Biol. Evol.">
        <title>A High-Quality Reference Genome for a Parasitic Bivalve with Doubly Uniparental Inheritance (Bivalvia: Unionida).</title>
        <authorList>
            <person name="Smith C.H."/>
        </authorList>
    </citation>
    <scope>NUCLEOTIDE SEQUENCE</scope>
    <source>
        <strain evidence="3">CHS0354</strain>
    </source>
</reference>
<feature type="chain" id="PRO_5042120377" description="Secreted protein" evidence="2">
    <location>
        <begin position="21"/>
        <end position="101"/>
    </location>
</feature>
<keyword evidence="4" id="KW-1185">Reference proteome</keyword>
<evidence type="ECO:0000256" key="1">
    <source>
        <dbReference type="SAM" id="MobiDB-lite"/>
    </source>
</evidence>
<comment type="caution">
    <text evidence="3">The sequence shown here is derived from an EMBL/GenBank/DDBJ whole genome shotgun (WGS) entry which is preliminary data.</text>
</comment>